<evidence type="ECO:0000259" key="2">
    <source>
        <dbReference type="Pfam" id="PF00144"/>
    </source>
</evidence>
<proteinExistence type="predicted"/>
<dbReference type="Pfam" id="PF00144">
    <property type="entry name" value="Beta-lactamase"/>
    <property type="match status" value="1"/>
</dbReference>
<dbReference type="Gene3D" id="3.40.710.10">
    <property type="entry name" value="DD-peptidase/beta-lactamase superfamily"/>
    <property type="match status" value="1"/>
</dbReference>
<dbReference type="InterPro" id="IPR050491">
    <property type="entry name" value="AmpC-like"/>
</dbReference>
<keyword evidence="1" id="KW-1133">Transmembrane helix</keyword>
<dbReference type="SUPFAM" id="SSF56601">
    <property type="entry name" value="beta-lactamase/transpeptidase-like"/>
    <property type="match status" value="1"/>
</dbReference>
<name>A0A7W5AY20_9BACL</name>
<evidence type="ECO:0000313" key="3">
    <source>
        <dbReference type="EMBL" id="MBB3110870.1"/>
    </source>
</evidence>
<keyword evidence="3" id="KW-0378">Hydrolase</keyword>
<dbReference type="Proteomes" id="UP000570361">
    <property type="component" value="Unassembled WGS sequence"/>
</dbReference>
<dbReference type="GO" id="GO:0009002">
    <property type="term" value="F:serine-type D-Ala-D-Ala carboxypeptidase activity"/>
    <property type="evidence" value="ECO:0007669"/>
    <property type="project" value="UniProtKB-EC"/>
</dbReference>
<sequence>MKLAIRIIVGVVVFVGIGIGVLAYVNRPISEEAATEKIERHLTKVVSNNESLSGALLTIASGQTGYLEQFAAGTTHHGTSDPVRTDSPYHAASVGKTMCAAIFGLLVDEGRISFDDTIASWLHANTLKGLFVVDGTDYSDQVTVRQLLSHTSGVADYFEGPVTSGQPMLEMITANPDLSFTPADLIAFTRDRQEPVGTPGQQFHYSDTGYVLLGLILEAIEGKPYAKILEERLFEPLGMKDSYLFDKDKQADKLGLYLNGIDVSQRNALSVDWAGGGVVTTMDDLLTLMRALEAGALLSDGVYSQMTDFSQRYDKGIYYGMGMMYFDFRELSFLLGTMNDVYGGVGATGTYVLYDKKTDTIFIANFGSLDFAEKGIEELVKIRMIYDRIKEK</sequence>
<gene>
    <name evidence="3" type="ORF">FHS18_002937</name>
</gene>
<protein>
    <submittedName>
        <fullName evidence="3">D-alanyl-D-alanine carboxypeptidase</fullName>
        <ecNumber evidence="3">3.4.16.4</ecNumber>
    </submittedName>
</protein>
<dbReference type="RefSeq" id="WP_183600743.1">
    <property type="nucleotide sequence ID" value="NZ_JACHXK010000005.1"/>
</dbReference>
<keyword evidence="1" id="KW-0812">Transmembrane</keyword>
<reference evidence="3 4" key="1">
    <citation type="submission" date="2020-08" db="EMBL/GenBank/DDBJ databases">
        <title>Genomic Encyclopedia of Type Strains, Phase III (KMG-III): the genomes of soil and plant-associated and newly described type strains.</title>
        <authorList>
            <person name="Whitman W."/>
        </authorList>
    </citation>
    <scope>NUCLEOTIDE SEQUENCE [LARGE SCALE GENOMIC DNA]</scope>
    <source>
        <strain evidence="3 4">CECT 5862</strain>
    </source>
</reference>
<dbReference type="EC" id="3.4.16.4" evidence="3"/>
<evidence type="ECO:0000256" key="1">
    <source>
        <dbReference type="SAM" id="Phobius"/>
    </source>
</evidence>
<feature type="transmembrane region" description="Helical" evidence="1">
    <location>
        <begin position="7"/>
        <end position="25"/>
    </location>
</feature>
<dbReference type="AlphaFoldDB" id="A0A7W5AY20"/>
<accession>A0A7W5AY20</accession>
<dbReference type="InterPro" id="IPR012338">
    <property type="entry name" value="Beta-lactam/transpept-like"/>
</dbReference>
<feature type="domain" description="Beta-lactamase-related" evidence="2">
    <location>
        <begin position="51"/>
        <end position="364"/>
    </location>
</feature>
<dbReference type="PANTHER" id="PTHR46825">
    <property type="entry name" value="D-ALANYL-D-ALANINE-CARBOXYPEPTIDASE/ENDOPEPTIDASE AMPH"/>
    <property type="match status" value="1"/>
</dbReference>
<keyword evidence="4" id="KW-1185">Reference proteome</keyword>
<comment type="caution">
    <text evidence="3">The sequence shown here is derived from an EMBL/GenBank/DDBJ whole genome shotgun (WGS) entry which is preliminary data.</text>
</comment>
<keyword evidence="3" id="KW-0645">Protease</keyword>
<keyword evidence="3" id="KW-0121">Carboxypeptidase</keyword>
<evidence type="ECO:0000313" key="4">
    <source>
        <dbReference type="Proteomes" id="UP000570361"/>
    </source>
</evidence>
<dbReference type="PANTHER" id="PTHR46825:SF7">
    <property type="entry name" value="D-ALANYL-D-ALANINE CARBOXYPEPTIDASE"/>
    <property type="match status" value="1"/>
</dbReference>
<dbReference type="EMBL" id="JACHXK010000005">
    <property type="protein sequence ID" value="MBB3110870.1"/>
    <property type="molecule type" value="Genomic_DNA"/>
</dbReference>
<keyword evidence="1" id="KW-0472">Membrane</keyword>
<organism evidence="3 4">
    <name type="scientific">Paenibacillus phyllosphaerae</name>
    <dbReference type="NCBI Taxonomy" id="274593"/>
    <lineage>
        <taxon>Bacteria</taxon>
        <taxon>Bacillati</taxon>
        <taxon>Bacillota</taxon>
        <taxon>Bacilli</taxon>
        <taxon>Bacillales</taxon>
        <taxon>Paenibacillaceae</taxon>
        <taxon>Paenibacillus</taxon>
    </lineage>
</organism>
<dbReference type="InterPro" id="IPR001466">
    <property type="entry name" value="Beta-lactam-related"/>
</dbReference>